<dbReference type="InterPro" id="IPR050631">
    <property type="entry name" value="PheA/TfdB_FAD_monoxygenase"/>
</dbReference>
<dbReference type="SUPFAM" id="SSF51905">
    <property type="entry name" value="FAD/NAD(P)-binding domain"/>
    <property type="match status" value="1"/>
</dbReference>
<dbReference type="PANTHER" id="PTHR43476">
    <property type="entry name" value="3-(3-HYDROXY-PHENYL)PROPIONATE/3-HYDROXYCINNAMIC ACID HYDROXYLASE"/>
    <property type="match status" value="1"/>
</dbReference>
<name>A0A059KTD8_9PSED</name>
<dbReference type="InterPro" id="IPR002938">
    <property type="entry name" value="FAD-bd"/>
</dbReference>
<dbReference type="GO" id="GO:0008688">
    <property type="term" value="F:3-(3-hydroxyphenyl)propionate hydroxylase activity"/>
    <property type="evidence" value="ECO:0007669"/>
    <property type="project" value="TreeGrafter"/>
</dbReference>
<proteinExistence type="predicted"/>
<dbReference type="Gene3D" id="3.30.70.2450">
    <property type="match status" value="1"/>
</dbReference>
<dbReference type="PANTHER" id="PTHR43476:SF3">
    <property type="entry name" value="FAD-BINDING MONOOXYGENASE"/>
    <property type="match status" value="1"/>
</dbReference>
<dbReference type="eggNOG" id="COG0654">
    <property type="taxonomic scope" value="Bacteria"/>
</dbReference>
<dbReference type="PRINTS" id="PR00420">
    <property type="entry name" value="RNGMNOXGNASE"/>
</dbReference>
<organism evidence="3 4">
    <name type="scientific">Pseudomonas mandelii PD30</name>
    <dbReference type="NCBI Taxonomy" id="1419583"/>
    <lineage>
        <taxon>Bacteria</taxon>
        <taxon>Pseudomonadati</taxon>
        <taxon>Pseudomonadota</taxon>
        <taxon>Gammaproteobacteria</taxon>
        <taxon>Pseudomonadales</taxon>
        <taxon>Pseudomonadaceae</taxon>
        <taxon>Pseudomonas</taxon>
    </lineage>
</organism>
<dbReference type="GO" id="GO:0071949">
    <property type="term" value="F:FAD binding"/>
    <property type="evidence" value="ECO:0007669"/>
    <property type="project" value="InterPro"/>
</dbReference>
<dbReference type="NCBIfam" id="NF004831">
    <property type="entry name" value="PRK06183.1-5"/>
    <property type="match status" value="1"/>
</dbReference>
<reference evidence="3 4" key="1">
    <citation type="submission" date="2013-12" db="EMBL/GenBank/DDBJ databases">
        <authorList>
            <person name="Formusa P.A."/>
            <person name="Habash M."/>
            <person name="Lee H."/>
            <person name="Trevors J.T."/>
        </authorList>
    </citation>
    <scope>NUCLEOTIDE SEQUENCE [LARGE SCALE GENOMIC DNA]</scope>
    <source>
        <strain evidence="3 4">PD30</strain>
    </source>
</reference>
<accession>A0A059KTD8</accession>
<dbReference type="InterPro" id="IPR036188">
    <property type="entry name" value="FAD/NAD-bd_sf"/>
</dbReference>
<dbReference type="Proteomes" id="UP000026739">
    <property type="component" value="Unassembled WGS sequence"/>
</dbReference>
<dbReference type="EMBL" id="AZQQ01000110">
    <property type="protein sequence ID" value="KDD65110.1"/>
    <property type="molecule type" value="Genomic_DNA"/>
</dbReference>
<gene>
    <name evidence="3" type="ORF">V466_30490</name>
</gene>
<comment type="caution">
    <text evidence="3">The sequence shown here is derived from an EMBL/GenBank/DDBJ whole genome shotgun (WGS) entry which is preliminary data.</text>
</comment>
<dbReference type="GO" id="GO:0019622">
    <property type="term" value="P:3-(3-hydroxy)phenylpropionate catabolic process"/>
    <property type="evidence" value="ECO:0007669"/>
    <property type="project" value="TreeGrafter"/>
</dbReference>
<evidence type="ECO:0000256" key="1">
    <source>
        <dbReference type="ARBA" id="ARBA00023002"/>
    </source>
</evidence>
<keyword evidence="1" id="KW-0560">Oxidoreductase</keyword>
<dbReference type="RefSeq" id="WP_033062025.1">
    <property type="nucleotide sequence ID" value="NZ_AZQQ01000110.1"/>
</dbReference>
<sequence>MKQEKTQVVIVGGGPNGITAAHYMGMYGIDCVVLELADGVLPYPRAVGMDDEALRVLQGIGIAELAVRDMICDVPLRYYNARGVCFAEVKPSTANYGWPMRNIFMQQLLEGTLRETLEQRTGVVLRQGHEMLELEQDGQGVTLQVRDAQGEIYQLRADYVIGADGGRSTVRKKLGIELSGLTHARKWVVVDTANDTLDAPYTALHADPERPFVCIYLPYQQRRWEFMLLEGEDEAKMCDESTIRELIRGHIGNAVDQLNVIRIRAYTHHSRVAVRFVEGRVALVGDAAHISPPWAGQGLNSGLRDVANVAWKLAAIIQGRASHSILASYDQERRGHATELVALADNMGAVLGMTNPLMAGVRDWLFQAVNTVDNLRSHLLEFKFKPKATITKGLVYHERAELREDDLVGQLFVQPYIEDAQGQRRRLDEVLGNSYAVLGYRVNPREQLSEEMAAYWARWDTRFIQVNRSRSGIGRGQPLTASDAISVEDVDNRLGEWFSKVRDCIVVVRPDRFVAAITTPERLEGVLRKLAEQLS</sequence>
<evidence type="ECO:0000313" key="4">
    <source>
        <dbReference type="Proteomes" id="UP000026739"/>
    </source>
</evidence>
<feature type="domain" description="FAD-binding" evidence="2">
    <location>
        <begin position="5"/>
        <end position="342"/>
    </location>
</feature>
<evidence type="ECO:0000259" key="2">
    <source>
        <dbReference type="Pfam" id="PF01494"/>
    </source>
</evidence>
<evidence type="ECO:0000313" key="3">
    <source>
        <dbReference type="EMBL" id="KDD65110.1"/>
    </source>
</evidence>
<dbReference type="Pfam" id="PF01494">
    <property type="entry name" value="FAD_binding_3"/>
    <property type="match status" value="1"/>
</dbReference>
<protein>
    <submittedName>
        <fullName evidence="3">3-(3-hydroxyphenyl)propionate hydroxylase</fullName>
    </submittedName>
</protein>
<dbReference type="AlphaFoldDB" id="A0A059KTD8"/>
<dbReference type="Gene3D" id="3.50.50.60">
    <property type="entry name" value="FAD/NAD(P)-binding domain"/>
    <property type="match status" value="1"/>
</dbReference>